<sequence length="168" mass="19839">MFFLNYGFGEAASLSTMPDTFTQLYIQLVFAVKGRHNFIKESFRDELEKYICGIVRNNNHKPLAIYCMPDHIHFLTGLNPAQSISDLVKEIKNSSCNFITEKNWLNQFHWQQGYGAFSYSKSSLDKVINYILNQPEHHKKKTFKEEYVEFLVKFNIDYDEKYLFEFCG</sequence>
<proteinExistence type="predicted"/>
<dbReference type="GO" id="GO:0004803">
    <property type="term" value="F:transposase activity"/>
    <property type="evidence" value="ECO:0007669"/>
    <property type="project" value="InterPro"/>
</dbReference>
<dbReference type="EMBL" id="FOXQ01000012">
    <property type="protein sequence ID" value="SFQ43096.1"/>
    <property type="molecule type" value="Genomic_DNA"/>
</dbReference>
<reference evidence="2 3" key="1">
    <citation type="submission" date="2016-10" db="EMBL/GenBank/DDBJ databases">
        <authorList>
            <person name="de Groot N.N."/>
        </authorList>
    </citation>
    <scope>NUCLEOTIDE SEQUENCE [LARGE SCALE GENOMIC DNA]</scope>
    <source>
        <strain evidence="2 3">DSM 28286</strain>
    </source>
</reference>
<protein>
    <submittedName>
        <fullName evidence="2">REP element-mobilizing transposase RayT</fullName>
    </submittedName>
</protein>
<gene>
    <name evidence="2" type="ORF">SAMN05444277_1126</name>
</gene>
<feature type="domain" description="Transposase IS200-like" evidence="1">
    <location>
        <begin position="21"/>
        <end position="134"/>
    </location>
</feature>
<dbReference type="PANTHER" id="PTHR33360:SF2">
    <property type="entry name" value="TRANSPOSASE FOR INSERTION SEQUENCE ELEMENT IS200"/>
    <property type="match status" value="1"/>
</dbReference>
<organism evidence="2 3">
    <name type="scientific">Parafilimonas terrae</name>
    <dbReference type="NCBI Taxonomy" id="1465490"/>
    <lineage>
        <taxon>Bacteria</taxon>
        <taxon>Pseudomonadati</taxon>
        <taxon>Bacteroidota</taxon>
        <taxon>Chitinophagia</taxon>
        <taxon>Chitinophagales</taxon>
        <taxon>Chitinophagaceae</taxon>
        <taxon>Parafilimonas</taxon>
    </lineage>
</organism>
<dbReference type="SMART" id="SM01321">
    <property type="entry name" value="Y1_Tnp"/>
    <property type="match status" value="1"/>
</dbReference>
<dbReference type="InterPro" id="IPR036515">
    <property type="entry name" value="Transposase_17_sf"/>
</dbReference>
<dbReference type="Gene3D" id="3.30.70.1290">
    <property type="entry name" value="Transposase IS200-like"/>
    <property type="match status" value="1"/>
</dbReference>
<dbReference type="AlphaFoldDB" id="A0A1I5YFT9"/>
<dbReference type="GO" id="GO:0006313">
    <property type="term" value="P:DNA transposition"/>
    <property type="evidence" value="ECO:0007669"/>
    <property type="project" value="InterPro"/>
</dbReference>
<dbReference type="PANTHER" id="PTHR33360">
    <property type="entry name" value="TRANSPOSASE FOR INSERTION SEQUENCE ELEMENT IS200"/>
    <property type="match status" value="1"/>
</dbReference>
<dbReference type="Pfam" id="PF01797">
    <property type="entry name" value="Y1_Tnp"/>
    <property type="match status" value="1"/>
</dbReference>
<evidence type="ECO:0000313" key="2">
    <source>
        <dbReference type="EMBL" id="SFQ43096.1"/>
    </source>
</evidence>
<keyword evidence="3" id="KW-1185">Reference proteome</keyword>
<dbReference type="SUPFAM" id="SSF143422">
    <property type="entry name" value="Transposase IS200-like"/>
    <property type="match status" value="1"/>
</dbReference>
<name>A0A1I5YFT9_9BACT</name>
<evidence type="ECO:0000259" key="1">
    <source>
        <dbReference type="SMART" id="SM01321"/>
    </source>
</evidence>
<dbReference type="InterPro" id="IPR002686">
    <property type="entry name" value="Transposase_17"/>
</dbReference>
<dbReference type="Proteomes" id="UP000199031">
    <property type="component" value="Unassembled WGS sequence"/>
</dbReference>
<dbReference type="GO" id="GO:0003677">
    <property type="term" value="F:DNA binding"/>
    <property type="evidence" value="ECO:0007669"/>
    <property type="project" value="InterPro"/>
</dbReference>
<dbReference type="NCBIfam" id="NF033573">
    <property type="entry name" value="transpos_IS200"/>
    <property type="match status" value="1"/>
</dbReference>
<accession>A0A1I5YFT9</accession>
<evidence type="ECO:0000313" key="3">
    <source>
        <dbReference type="Proteomes" id="UP000199031"/>
    </source>
</evidence>